<dbReference type="InterPro" id="IPR007052">
    <property type="entry name" value="CS_dom"/>
</dbReference>
<sequence length="138" mass="16338">MSLLKVYNDDFFKKPFELFEEFDNLLNAAPTRDMKIDIYEDEKSLNIEAELPGVTKKDIKINLEDNVLSIRCDKKEEKEEKGKNYFRRERVFGTFERSFKLPENVDVEKIDANFENGILKLNIPKKEKQNNSKEIVIK</sequence>
<dbReference type="KEGG" id="ocy:OSSY52_03390"/>
<dbReference type="SUPFAM" id="SSF49764">
    <property type="entry name" value="HSP20-like chaperones"/>
    <property type="match status" value="1"/>
</dbReference>
<dbReference type="InParanoid" id="A0A7G1G1Z5"/>
<evidence type="ECO:0000256" key="1">
    <source>
        <dbReference type="PROSITE-ProRule" id="PRU00285"/>
    </source>
</evidence>
<dbReference type="PROSITE" id="PS01031">
    <property type="entry name" value="SHSP"/>
    <property type="match status" value="1"/>
</dbReference>
<organism evidence="5 6">
    <name type="scientific">Tepiditoga spiralis</name>
    <dbReference type="NCBI Taxonomy" id="2108365"/>
    <lineage>
        <taxon>Bacteria</taxon>
        <taxon>Thermotogati</taxon>
        <taxon>Thermotogota</taxon>
        <taxon>Thermotogae</taxon>
        <taxon>Petrotogales</taxon>
        <taxon>Petrotogaceae</taxon>
        <taxon>Tepiditoga</taxon>
    </lineage>
</organism>
<proteinExistence type="inferred from homology"/>
<dbReference type="CDD" id="cd06464">
    <property type="entry name" value="ACD_sHsps-like"/>
    <property type="match status" value="1"/>
</dbReference>
<evidence type="ECO:0000256" key="2">
    <source>
        <dbReference type="RuleBase" id="RU003616"/>
    </source>
</evidence>
<dbReference type="AlphaFoldDB" id="A0A7G1G1Z5"/>
<comment type="similarity">
    <text evidence="1 2">Belongs to the small heat shock protein (HSP20) family.</text>
</comment>
<evidence type="ECO:0000259" key="3">
    <source>
        <dbReference type="PROSITE" id="PS01031"/>
    </source>
</evidence>
<dbReference type="PANTHER" id="PTHR11527">
    <property type="entry name" value="HEAT-SHOCK PROTEIN 20 FAMILY MEMBER"/>
    <property type="match status" value="1"/>
</dbReference>
<dbReference type="InterPro" id="IPR002068">
    <property type="entry name" value="A-crystallin/Hsp20_dom"/>
</dbReference>
<dbReference type="Proteomes" id="UP000516361">
    <property type="component" value="Chromosome"/>
</dbReference>
<evidence type="ECO:0000313" key="6">
    <source>
        <dbReference type="Proteomes" id="UP000516361"/>
    </source>
</evidence>
<dbReference type="PROSITE" id="PS51203">
    <property type="entry name" value="CS"/>
    <property type="match status" value="1"/>
</dbReference>
<dbReference type="Gene3D" id="2.60.40.790">
    <property type="match status" value="1"/>
</dbReference>
<feature type="domain" description="CS" evidence="4">
    <location>
        <begin position="31"/>
        <end position="136"/>
    </location>
</feature>
<dbReference type="Pfam" id="PF00011">
    <property type="entry name" value="HSP20"/>
    <property type="match status" value="1"/>
</dbReference>
<evidence type="ECO:0000313" key="5">
    <source>
        <dbReference type="EMBL" id="BBE30198.1"/>
    </source>
</evidence>
<dbReference type="InterPro" id="IPR031107">
    <property type="entry name" value="Small_HSP"/>
</dbReference>
<dbReference type="InterPro" id="IPR008978">
    <property type="entry name" value="HSP20-like_chaperone"/>
</dbReference>
<reference evidence="5 6" key="1">
    <citation type="submission" date="2018-06" db="EMBL/GenBank/DDBJ databases">
        <title>Genome sequencing of Oceanotoga sp. sy52.</title>
        <authorList>
            <person name="Mori K."/>
        </authorList>
    </citation>
    <scope>NUCLEOTIDE SEQUENCE [LARGE SCALE GENOMIC DNA]</scope>
    <source>
        <strain evidence="6">sy52</strain>
    </source>
</reference>
<gene>
    <name evidence="5" type="ORF">OSSY52_03390</name>
</gene>
<dbReference type="EMBL" id="AP018712">
    <property type="protein sequence ID" value="BBE30198.1"/>
    <property type="molecule type" value="Genomic_DNA"/>
</dbReference>
<protein>
    <submittedName>
        <fullName evidence="5">Heat-shock protein Hsp20</fullName>
    </submittedName>
</protein>
<evidence type="ECO:0000259" key="4">
    <source>
        <dbReference type="PROSITE" id="PS51203"/>
    </source>
</evidence>
<name>A0A7G1G1Z5_9BACT</name>
<feature type="domain" description="SHSP" evidence="3">
    <location>
        <begin position="27"/>
        <end position="138"/>
    </location>
</feature>
<dbReference type="RefSeq" id="WP_190615324.1">
    <property type="nucleotide sequence ID" value="NZ_AP018712.1"/>
</dbReference>
<accession>A0A7G1G1Z5</accession>
<keyword evidence="6" id="KW-1185">Reference proteome</keyword>